<name>A0ABW4EX53_9PSEU</name>
<dbReference type="EMBL" id="JBHUCO010000013">
    <property type="protein sequence ID" value="MFD1518519.1"/>
    <property type="molecule type" value="Genomic_DNA"/>
</dbReference>
<keyword evidence="2" id="KW-1185">Reference proteome</keyword>
<dbReference type="Proteomes" id="UP001597114">
    <property type="component" value="Unassembled WGS sequence"/>
</dbReference>
<comment type="caution">
    <text evidence="1">The sequence shown here is derived from an EMBL/GenBank/DDBJ whole genome shotgun (WGS) entry which is preliminary data.</text>
</comment>
<proteinExistence type="predicted"/>
<protein>
    <submittedName>
        <fullName evidence="1">Uncharacterized protein</fullName>
    </submittedName>
</protein>
<evidence type="ECO:0000313" key="1">
    <source>
        <dbReference type="EMBL" id="MFD1518519.1"/>
    </source>
</evidence>
<reference evidence="2" key="1">
    <citation type="journal article" date="2019" name="Int. J. Syst. Evol. Microbiol.">
        <title>The Global Catalogue of Microorganisms (GCM) 10K type strain sequencing project: providing services to taxonomists for standard genome sequencing and annotation.</title>
        <authorList>
            <consortium name="The Broad Institute Genomics Platform"/>
            <consortium name="The Broad Institute Genome Sequencing Center for Infectious Disease"/>
            <person name="Wu L."/>
            <person name="Ma J."/>
        </authorList>
    </citation>
    <scope>NUCLEOTIDE SEQUENCE [LARGE SCALE GENOMIC DNA]</scope>
    <source>
        <strain evidence="2">CCM 7043</strain>
    </source>
</reference>
<organism evidence="1 2">
    <name type="scientific">Pseudonocardia yunnanensis</name>
    <dbReference type="NCBI Taxonomy" id="58107"/>
    <lineage>
        <taxon>Bacteria</taxon>
        <taxon>Bacillati</taxon>
        <taxon>Actinomycetota</taxon>
        <taxon>Actinomycetes</taxon>
        <taxon>Pseudonocardiales</taxon>
        <taxon>Pseudonocardiaceae</taxon>
        <taxon>Pseudonocardia</taxon>
    </lineage>
</organism>
<dbReference type="RefSeq" id="WP_344729656.1">
    <property type="nucleotide sequence ID" value="NZ_BAAAUS010000063.1"/>
</dbReference>
<sequence>MINGEANGVGGADPWHIVDVETLDVDTVVLVIHQVEVSPRADQLAYRESEIDALWTLADMAAQAGDTDASEWLGLLWQAHDHVGDGDRTQALAALTRLRDRLVETERRRSRHNSSM</sequence>
<accession>A0ABW4EX53</accession>
<gene>
    <name evidence="1" type="ORF">ACFSJD_13550</name>
</gene>
<evidence type="ECO:0000313" key="2">
    <source>
        <dbReference type="Proteomes" id="UP001597114"/>
    </source>
</evidence>